<sequence>MSADLVIHNARILTMDDERPRAEAIALTGNRITAVGGNDEILELAGPQTRVVDAGGATVLPGFNEAHMHIFGGSVSLGELSLFGVSGFDALSKSVRDYAAANPDLPLLVAQTADYTILSETERVTRHHLDRIIPDRPFMMVAPDRHTAWANTIALEKAGILQGRDVGVGNEIVMGEDGLANGELRESNAMRPVASMSVTGGREGLGVGTGGDPEHVSPEERAADMAVLKKGLAYCASLGITSFQNMDGNLYQLEMLDEIEKTEVLPVRVRMPYHMKNFMPLSDLEEKAAVWKARFDTDKLRCNFVKLFMDGVTEGETAVFVDDYAHKPGWKGEPLFSGDAFNAVATEANRLGMPVAVHAIGDGAVRMVLDGYEASINANGRNDMRNRVEHIEVVHPDDIKRFAETGTIASMQPTHPPGSAGLPLEPYLTYIGRERWPLAFAWKTLVDAGATIVFATDWPVSPLPPLSCIGDAMTRQPWADDMPDQRLSLQETLAAYTRTSAWVEYMEDRKGVLKPGYLADVVLLSGDIEATAPESIAALSPVLTICDGRVTFEAGGGR</sequence>
<feature type="domain" description="Amidohydrolase 3" evidence="1">
    <location>
        <begin position="50"/>
        <end position="552"/>
    </location>
</feature>
<dbReference type="SUPFAM" id="SSF51556">
    <property type="entry name" value="Metallo-dependent hydrolases"/>
    <property type="match status" value="1"/>
</dbReference>
<name>A0ABU0G1M7_9HYPH</name>
<dbReference type="Gene3D" id="2.30.40.10">
    <property type="entry name" value="Urease, subunit C, domain 1"/>
    <property type="match status" value="1"/>
</dbReference>
<dbReference type="InterPro" id="IPR013108">
    <property type="entry name" value="Amidohydro_3"/>
</dbReference>
<dbReference type="EMBL" id="JAUSUW010000001">
    <property type="protein sequence ID" value="MDQ0419238.1"/>
    <property type="molecule type" value="Genomic_DNA"/>
</dbReference>
<dbReference type="Gene3D" id="3.10.310.70">
    <property type="match status" value="1"/>
</dbReference>
<evidence type="ECO:0000259" key="1">
    <source>
        <dbReference type="Pfam" id="PF07969"/>
    </source>
</evidence>
<dbReference type="Gene3D" id="3.20.20.140">
    <property type="entry name" value="Metal-dependent hydrolases"/>
    <property type="match status" value="1"/>
</dbReference>
<dbReference type="RefSeq" id="WP_307368333.1">
    <property type="nucleotide sequence ID" value="NZ_JAUSUW010000001.1"/>
</dbReference>
<keyword evidence="3" id="KW-1185">Reference proteome</keyword>
<dbReference type="PANTHER" id="PTHR22642">
    <property type="entry name" value="IMIDAZOLONEPROPIONASE"/>
    <property type="match status" value="1"/>
</dbReference>
<evidence type="ECO:0000313" key="3">
    <source>
        <dbReference type="Proteomes" id="UP001238496"/>
    </source>
</evidence>
<dbReference type="InterPro" id="IPR011059">
    <property type="entry name" value="Metal-dep_hydrolase_composite"/>
</dbReference>
<organism evidence="2 3">
    <name type="scientific">Peteryoungia aggregata LMG 23059</name>
    <dbReference type="NCBI Taxonomy" id="1368425"/>
    <lineage>
        <taxon>Bacteria</taxon>
        <taxon>Pseudomonadati</taxon>
        <taxon>Pseudomonadota</taxon>
        <taxon>Alphaproteobacteria</taxon>
        <taxon>Hyphomicrobiales</taxon>
        <taxon>Rhizobiaceae</taxon>
        <taxon>Peteryoungia</taxon>
    </lineage>
</organism>
<dbReference type="Proteomes" id="UP001238496">
    <property type="component" value="Unassembled WGS sequence"/>
</dbReference>
<dbReference type="CDD" id="cd01300">
    <property type="entry name" value="YtcJ_like"/>
    <property type="match status" value="1"/>
</dbReference>
<dbReference type="InterPro" id="IPR033932">
    <property type="entry name" value="YtcJ-like"/>
</dbReference>
<proteinExistence type="predicted"/>
<comment type="caution">
    <text evidence="2">The sequence shown here is derived from an EMBL/GenBank/DDBJ whole genome shotgun (WGS) entry which is preliminary data.</text>
</comment>
<dbReference type="Pfam" id="PF07969">
    <property type="entry name" value="Amidohydro_3"/>
    <property type="match status" value="1"/>
</dbReference>
<evidence type="ECO:0000313" key="2">
    <source>
        <dbReference type="EMBL" id="MDQ0419238.1"/>
    </source>
</evidence>
<dbReference type="PANTHER" id="PTHR22642:SF2">
    <property type="entry name" value="PROTEIN LONG AFTER FAR-RED 3"/>
    <property type="match status" value="1"/>
</dbReference>
<dbReference type="SUPFAM" id="SSF51338">
    <property type="entry name" value="Composite domain of metallo-dependent hydrolases"/>
    <property type="match status" value="1"/>
</dbReference>
<gene>
    <name evidence="2" type="ORF">J2045_000248</name>
</gene>
<protein>
    <submittedName>
        <fullName evidence="2">Amidohydrolase YtcJ</fullName>
    </submittedName>
</protein>
<reference evidence="2 3" key="1">
    <citation type="submission" date="2023-07" db="EMBL/GenBank/DDBJ databases">
        <title>Genomic Encyclopedia of Type Strains, Phase IV (KMG-IV): sequencing the most valuable type-strain genomes for metagenomic binning, comparative biology and taxonomic classification.</title>
        <authorList>
            <person name="Goeker M."/>
        </authorList>
    </citation>
    <scope>NUCLEOTIDE SEQUENCE [LARGE SCALE GENOMIC DNA]</scope>
    <source>
        <strain evidence="2 3">DSM 1111</strain>
    </source>
</reference>
<dbReference type="InterPro" id="IPR032466">
    <property type="entry name" value="Metal_Hydrolase"/>
</dbReference>
<accession>A0ABU0G1M7</accession>